<evidence type="ECO:0000256" key="6">
    <source>
        <dbReference type="ARBA" id="ARBA00021108"/>
    </source>
</evidence>
<dbReference type="CDD" id="cd00887">
    <property type="entry name" value="MoeA"/>
    <property type="match status" value="1"/>
</dbReference>
<dbReference type="GO" id="GO:0006777">
    <property type="term" value="P:Mo-molybdopterin cofactor biosynthetic process"/>
    <property type="evidence" value="ECO:0007669"/>
    <property type="project" value="UniProtKB-UniRule"/>
</dbReference>
<evidence type="ECO:0000256" key="2">
    <source>
        <dbReference type="ARBA" id="ARBA00002901"/>
    </source>
</evidence>
<evidence type="ECO:0000256" key="12">
    <source>
        <dbReference type="ARBA" id="ARBA00047317"/>
    </source>
</evidence>
<evidence type="ECO:0000259" key="14">
    <source>
        <dbReference type="SMART" id="SM00852"/>
    </source>
</evidence>
<dbReference type="FunFam" id="2.40.340.10:FF:000003">
    <property type="entry name" value="Molybdopterin molybdenumtransferase"/>
    <property type="match status" value="1"/>
</dbReference>
<dbReference type="GO" id="GO:0046872">
    <property type="term" value="F:metal ion binding"/>
    <property type="evidence" value="ECO:0007669"/>
    <property type="project" value="UniProtKB-UniRule"/>
</dbReference>
<dbReference type="UniPathway" id="UPA00344"/>
<proteinExistence type="inferred from homology"/>
<evidence type="ECO:0000256" key="8">
    <source>
        <dbReference type="ARBA" id="ARBA00022679"/>
    </source>
</evidence>
<dbReference type="InterPro" id="IPR036688">
    <property type="entry name" value="MoeA_C_domain_IV_sf"/>
</dbReference>
<dbReference type="STRING" id="207949.RED65_04999"/>
<dbReference type="Gene3D" id="2.170.190.11">
    <property type="entry name" value="Molybdopterin biosynthesis moea protein, domain 3"/>
    <property type="match status" value="1"/>
</dbReference>
<dbReference type="PROSITE" id="PS01079">
    <property type="entry name" value="MOCF_BIOSYNTHESIS_2"/>
    <property type="match status" value="1"/>
</dbReference>
<dbReference type="HOGENOM" id="CLU_010186_7_0_6"/>
<dbReference type="OrthoDB" id="9804758at2"/>
<evidence type="ECO:0000313" key="15">
    <source>
        <dbReference type="EMBL" id="EAT11124.1"/>
    </source>
</evidence>
<dbReference type="FunFam" id="2.170.190.11:FF:000001">
    <property type="entry name" value="Molybdopterin molybdenumtransferase"/>
    <property type="match status" value="1"/>
</dbReference>
<keyword evidence="9 13" id="KW-0479">Metal-binding</keyword>
<evidence type="ECO:0000256" key="5">
    <source>
        <dbReference type="ARBA" id="ARBA00013269"/>
    </source>
</evidence>
<reference evidence="15 16" key="1">
    <citation type="submission" date="2006-03" db="EMBL/GenBank/DDBJ databases">
        <authorList>
            <person name="Pinhassi J."/>
            <person name="Pedros-Alio C."/>
            <person name="Ferriera S."/>
            <person name="Johnson J."/>
            <person name="Kravitz S."/>
            <person name="Halpern A."/>
            <person name="Remington K."/>
            <person name="Beeson K."/>
            <person name="Tran B."/>
            <person name="Rogers Y.-H."/>
            <person name="Friedman R."/>
            <person name="Venter J.C."/>
        </authorList>
    </citation>
    <scope>NUCLEOTIDE SEQUENCE [LARGE SCALE GENOMIC DNA]</scope>
    <source>
        <strain evidence="15 16">RED65</strain>
    </source>
</reference>
<dbReference type="NCBIfam" id="TIGR00177">
    <property type="entry name" value="molyb_syn"/>
    <property type="match status" value="1"/>
</dbReference>
<dbReference type="Gene3D" id="3.40.980.10">
    <property type="entry name" value="MoaB/Mog-like domain"/>
    <property type="match status" value="1"/>
</dbReference>
<protein>
    <recommendedName>
        <fullName evidence="6 13">Molybdopterin molybdenumtransferase</fullName>
        <ecNumber evidence="5 13">2.10.1.1</ecNumber>
    </recommendedName>
</protein>
<keyword evidence="16" id="KW-1185">Reference proteome</keyword>
<dbReference type="Pfam" id="PF00994">
    <property type="entry name" value="MoCF_biosynth"/>
    <property type="match status" value="1"/>
</dbReference>
<comment type="caution">
    <text evidence="15">The sequence shown here is derived from an EMBL/GenBank/DDBJ whole genome shotgun (WGS) entry which is preliminary data.</text>
</comment>
<comment type="cofactor">
    <cofactor evidence="1 13">
        <name>Mg(2+)</name>
        <dbReference type="ChEBI" id="CHEBI:18420"/>
    </cofactor>
</comment>
<evidence type="ECO:0000256" key="4">
    <source>
        <dbReference type="ARBA" id="ARBA00010763"/>
    </source>
</evidence>
<dbReference type="InterPro" id="IPR008284">
    <property type="entry name" value="MoCF_biosynth_CS"/>
</dbReference>
<dbReference type="GO" id="GO:0005829">
    <property type="term" value="C:cytosol"/>
    <property type="evidence" value="ECO:0007669"/>
    <property type="project" value="TreeGrafter"/>
</dbReference>
<feature type="domain" description="MoaB/Mog" evidence="14">
    <location>
        <begin position="188"/>
        <end position="325"/>
    </location>
</feature>
<dbReference type="EMBL" id="AAQH01000023">
    <property type="protein sequence ID" value="EAT11124.1"/>
    <property type="molecule type" value="Genomic_DNA"/>
</dbReference>
<dbReference type="FunFam" id="3.40.980.10:FF:000004">
    <property type="entry name" value="Molybdopterin molybdenumtransferase"/>
    <property type="match status" value="1"/>
</dbReference>
<keyword evidence="7 13" id="KW-0500">Molybdenum</keyword>
<dbReference type="Pfam" id="PF03454">
    <property type="entry name" value="MoeA_C"/>
    <property type="match status" value="1"/>
</dbReference>
<keyword evidence="10 13" id="KW-0460">Magnesium</keyword>
<dbReference type="Gene3D" id="3.90.105.10">
    <property type="entry name" value="Molybdopterin biosynthesis moea protein, domain 2"/>
    <property type="match status" value="1"/>
</dbReference>
<dbReference type="Gene3D" id="2.40.340.10">
    <property type="entry name" value="MoeA, C-terminal, domain IV"/>
    <property type="match status" value="1"/>
</dbReference>
<dbReference type="AlphaFoldDB" id="Q1MYT2"/>
<dbReference type="EC" id="2.10.1.1" evidence="5 13"/>
<dbReference type="PANTHER" id="PTHR10192:SF5">
    <property type="entry name" value="GEPHYRIN"/>
    <property type="match status" value="1"/>
</dbReference>
<evidence type="ECO:0000256" key="3">
    <source>
        <dbReference type="ARBA" id="ARBA00005046"/>
    </source>
</evidence>
<evidence type="ECO:0000256" key="10">
    <source>
        <dbReference type="ARBA" id="ARBA00022842"/>
    </source>
</evidence>
<name>Q1MYT2_9GAMM</name>
<keyword evidence="11 13" id="KW-0501">Molybdenum cofactor biosynthesis</keyword>
<dbReference type="InterPro" id="IPR036425">
    <property type="entry name" value="MoaB/Mog-like_dom_sf"/>
</dbReference>
<dbReference type="SUPFAM" id="SSF63867">
    <property type="entry name" value="MoeA C-terminal domain-like"/>
    <property type="match status" value="1"/>
</dbReference>
<organism evidence="15 16">
    <name type="scientific">Bermanella marisrubri</name>
    <dbReference type="NCBI Taxonomy" id="207949"/>
    <lineage>
        <taxon>Bacteria</taxon>
        <taxon>Pseudomonadati</taxon>
        <taxon>Pseudomonadota</taxon>
        <taxon>Gammaproteobacteria</taxon>
        <taxon>Oceanospirillales</taxon>
        <taxon>Oceanospirillaceae</taxon>
        <taxon>Bermanella</taxon>
    </lineage>
</organism>
<evidence type="ECO:0000256" key="1">
    <source>
        <dbReference type="ARBA" id="ARBA00001946"/>
    </source>
</evidence>
<dbReference type="RefSeq" id="WP_007016726.1">
    <property type="nucleotide sequence ID" value="NZ_AAQH01000023.1"/>
</dbReference>
<dbReference type="SUPFAM" id="SSF53218">
    <property type="entry name" value="Molybdenum cofactor biosynthesis proteins"/>
    <property type="match status" value="1"/>
</dbReference>
<dbReference type="NCBIfam" id="NF045515">
    <property type="entry name" value="Glp_gephyrin"/>
    <property type="match status" value="1"/>
</dbReference>
<evidence type="ECO:0000313" key="16">
    <source>
        <dbReference type="Proteomes" id="UP000004263"/>
    </source>
</evidence>
<evidence type="ECO:0000256" key="11">
    <source>
        <dbReference type="ARBA" id="ARBA00023150"/>
    </source>
</evidence>
<dbReference type="Proteomes" id="UP000004263">
    <property type="component" value="Unassembled WGS sequence"/>
</dbReference>
<comment type="function">
    <text evidence="2 13">Catalyzes the insertion of molybdate into adenylated molybdopterin with the concomitant release of AMP.</text>
</comment>
<comment type="similarity">
    <text evidence="4 13">Belongs to the MoeA family.</text>
</comment>
<dbReference type="NCBIfam" id="NF007960">
    <property type="entry name" value="PRK10680.1"/>
    <property type="match status" value="1"/>
</dbReference>
<evidence type="ECO:0000256" key="9">
    <source>
        <dbReference type="ARBA" id="ARBA00022723"/>
    </source>
</evidence>
<comment type="pathway">
    <text evidence="3 13">Cofactor biosynthesis; molybdopterin biosynthesis.</text>
</comment>
<dbReference type="InterPro" id="IPR001453">
    <property type="entry name" value="MoaB/Mog_dom"/>
</dbReference>
<gene>
    <name evidence="15" type="ORF">RED65_04999</name>
</gene>
<dbReference type="InterPro" id="IPR038987">
    <property type="entry name" value="MoeA-like"/>
</dbReference>
<evidence type="ECO:0000256" key="13">
    <source>
        <dbReference type="RuleBase" id="RU365090"/>
    </source>
</evidence>
<comment type="catalytic activity">
    <reaction evidence="12">
        <text>adenylyl-molybdopterin + molybdate = Mo-molybdopterin + AMP + H(+)</text>
        <dbReference type="Rhea" id="RHEA:35047"/>
        <dbReference type="ChEBI" id="CHEBI:15378"/>
        <dbReference type="ChEBI" id="CHEBI:36264"/>
        <dbReference type="ChEBI" id="CHEBI:62727"/>
        <dbReference type="ChEBI" id="CHEBI:71302"/>
        <dbReference type="ChEBI" id="CHEBI:456215"/>
        <dbReference type="EC" id="2.10.1.1"/>
    </reaction>
</comment>
<dbReference type="InterPro" id="IPR005111">
    <property type="entry name" value="MoeA_C_domain_IV"/>
</dbReference>
<keyword evidence="8 13" id="KW-0808">Transferase</keyword>
<evidence type="ECO:0000256" key="7">
    <source>
        <dbReference type="ARBA" id="ARBA00022505"/>
    </source>
</evidence>
<dbReference type="InterPro" id="IPR036135">
    <property type="entry name" value="MoeA_linker/N_sf"/>
</dbReference>
<dbReference type="PANTHER" id="PTHR10192">
    <property type="entry name" value="MOLYBDOPTERIN BIOSYNTHESIS PROTEIN"/>
    <property type="match status" value="1"/>
</dbReference>
<dbReference type="SMART" id="SM00852">
    <property type="entry name" value="MoCF_biosynth"/>
    <property type="match status" value="1"/>
</dbReference>
<accession>Q1MYT2</accession>
<sequence length="415" mass="44867">MDSCSHPSLVPLDDALEQILHQVTRLNSLPQTLSIDKALGRILAEDVVSPFDIPHADNSAMDGYAMKAEDSTASLTVIATVYAGHPFTGEVKKGECVRIMTGGEIPKGADAVIMQENANVESDNNSLYNTVSFREAASSRQNVRPKGEDIAKGACVLKKGHRLKAADIGLLASLGLSKVSVVSPLKVAVISTGDELQIPGTPLAPGQFYESNGFTSSAMLERFGVEVINLGIVRDDLEELRNAFRKADELADVVITSGGVSVGEADYSKQVVEELGQIDFWKVAIKPGKPFAFGRLPSSYFIGLPGNPVSSMVTLHQLGFPILRKLQGEQDKSRIRIKAKTTKPLRKRPGRTDFQRAIYHTDVSGQVWVQATGGQGSGLLTSMSQANCYIVLEQERGHVEQDEEVMIEPFDGFIA</sequence>
<dbReference type="SUPFAM" id="SSF63882">
    <property type="entry name" value="MoeA N-terminal region -like"/>
    <property type="match status" value="1"/>
</dbReference>
<dbReference type="Pfam" id="PF03453">
    <property type="entry name" value="MoeA_N"/>
    <property type="match status" value="1"/>
</dbReference>
<dbReference type="GO" id="GO:0061599">
    <property type="term" value="F:molybdopterin molybdotransferase activity"/>
    <property type="evidence" value="ECO:0007669"/>
    <property type="project" value="UniProtKB-UniRule"/>
</dbReference>
<dbReference type="InterPro" id="IPR005110">
    <property type="entry name" value="MoeA_linker/N"/>
</dbReference>